<feature type="signal peptide" evidence="1">
    <location>
        <begin position="1"/>
        <end position="29"/>
    </location>
</feature>
<protein>
    <submittedName>
        <fullName evidence="2">Uncharacterized protein</fullName>
    </submittedName>
</protein>
<evidence type="ECO:0000313" key="2">
    <source>
        <dbReference type="EMBL" id="POU61286.1"/>
    </source>
</evidence>
<accession>A0A2S4RRF6</accession>
<dbReference type="EMBL" id="PQLX01000012">
    <property type="protein sequence ID" value="POU61286.1"/>
    <property type="molecule type" value="Genomic_DNA"/>
</dbReference>
<evidence type="ECO:0000313" key="3">
    <source>
        <dbReference type="Proteomes" id="UP000237003"/>
    </source>
</evidence>
<proteinExistence type="predicted"/>
<name>A0A2S4RRF6_CITAM</name>
<keyword evidence="1" id="KW-0732">Signal</keyword>
<feature type="chain" id="PRO_5015554967" evidence="1">
    <location>
        <begin position="30"/>
        <end position="60"/>
    </location>
</feature>
<reference evidence="2 3" key="1">
    <citation type="submission" date="2018-01" db="EMBL/GenBank/DDBJ databases">
        <title>Complete genome sequences of 14 Citrobacter spp. isolated from plant in Canada.</title>
        <authorList>
            <person name="Bhandare S.G."/>
            <person name="Colavecchio A."/>
            <person name="Jeukens J."/>
            <person name="Emond-Rheault J.-G."/>
            <person name="Freschi L."/>
            <person name="Hamel J."/>
            <person name="Kukavica-Ibrulj I."/>
            <person name="Levesque R."/>
            <person name="Goodridge L."/>
        </authorList>
    </citation>
    <scope>NUCLEOTIDE SEQUENCE [LARGE SCALE GENOMIC DNA]</scope>
    <source>
        <strain evidence="2 3">S1285</strain>
    </source>
</reference>
<comment type="caution">
    <text evidence="2">The sequence shown here is derived from an EMBL/GenBank/DDBJ whole genome shotgun (WGS) entry which is preliminary data.</text>
</comment>
<gene>
    <name evidence="2" type="ORF">C3430_23435</name>
</gene>
<sequence>MAVNFLSVSRFFACVCLFNVVFILASLSAAEDSVPETSTTEYDGMKNISVRQFVVNVEKY</sequence>
<evidence type="ECO:0000256" key="1">
    <source>
        <dbReference type="SAM" id="SignalP"/>
    </source>
</evidence>
<organism evidence="2 3">
    <name type="scientific">Citrobacter amalonaticus</name>
    <dbReference type="NCBI Taxonomy" id="35703"/>
    <lineage>
        <taxon>Bacteria</taxon>
        <taxon>Pseudomonadati</taxon>
        <taxon>Pseudomonadota</taxon>
        <taxon>Gammaproteobacteria</taxon>
        <taxon>Enterobacterales</taxon>
        <taxon>Enterobacteriaceae</taxon>
        <taxon>Citrobacter</taxon>
    </lineage>
</organism>
<dbReference type="AlphaFoldDB" id="A0A2S4RRF6"/>
<dbReference type="Proteomes" id="UP000237003">
    <property type="component" value="Unassembled WGS sequence"/>
</dbReference>